<evidence type="ECO:0000256" key="1">
    <source>
        <dbReference type="SAM" id="MobiDB-lite"/>
    </source>
</evidence>
<dbReference type="AlphaFoldDB" id="A0A183AML1"/>
<feature type="region of interest" description="Disordered" evidence="1">
    <location>
        <begin position="55"/>
        <end position="94"/>
    </location>
</feature>
<feature type="compositionally biased region" description="Polar residues" evidence="1">
    <location>
        <begin position="65"/>
        <end position="79"/>
    </location>
</feature>
<proteinExistence type="predicted"/>
<reference evidence="4" key="1">
    <citation type="submission" date="2016-06" db="UniProtKB">
        <authorList>
            <consortium name="WormBaseParasite"/>
        </authorList>
    </citation>
    <scope>IDENTIFICATION</scope>
</reference>
<evidence type="ECO:0000313" key="4">
    <source>
        <dbReference type="WBParaSite" id="ECPE_0000821801-mRNA-1"/>
    </source>
</evidence>
<gene>
    <name evidence="2" type="ORF">ECPE_LOCUS8196</name>
</gene>
<keyword evidence="3" id="KW-1185">Reference proteome</keyword>
<dbReference type="WBParaSite" id="ECPE_0000821801-mRNA-1">
    <property type="protein sequence ID" value="ECPE_0000821801-mRNA-1"/>
    <property type="gene ID" value="ECPE_0000821801"/>
</dbReference>
<name>A0A183AML1_9TREM</name>
<dbReference type="Proteomes" id="UP000272942">
    <property type="component" value="Unassembled WGS sequence"/>
</dbReference>
<protein>
    <submittedName>
        <fullName evidence="4">SEC7 domain-containing protein</fullName>
    </submittedName>
</protein>
<dbReference type="OrthoDB" id="635774at2759"/>
<evidence type="ECO:0000313" key="2">
    <source>
        <dbReference type="EMBL" id="VDP82973.1"/>
    </source>
</evidence>
<organism evidence="4">
    <name type="scientific">Echinostoma caproni</name>
    <dbReference type="NCBI Taxonomy" id="27848"/>
    <lineage>
        <taxon>Eukaryota</taxon>
        <taxon>Metazoa</taxon>
        <taxon>Spiralia</taxon>
        <taxon>Lophotrochozoa</taxon>
        <taxon>Platyhelminthes</taxon>
        <taxon>Trematoda</taxon>
        <taxon>Digenea</taxon>
        <taxon>Plagiorchiida</taxon>
        <taxon>Echinostomata</taxon>
        <taxon>Echinostomatoidea</taxon>
        <taxon>Echinostomatidae</taxon>
        <taxon>Echinostoma</taxon>
    </lineage>
</organism>
<accession>A0A183AML1</accession>
<reference evidence="2 3" key="2">
    <citation type="submission" date="2018-11" db="EMBL/GenBank/DDBJ databases">
        <authorList>
            <consortium name="Pathogen Informatics"/>
        </authorList>
    </citation>
    <scope>NUCLEOTIDE SEQUENCE [LARGE SCALE GENOMIC DNA]</scope>
    <source>
        <strain evidence="2 3">Egypt</strain>
    </source>
</reference>
<evidence type="ECO:0000313" key="3">
    <source>
        <dbReference type="Proteomes" id="UP000272942"/>
    </source>
</evidence>
<dbReference type="EMBL" id="UZAN01045647">
    <property type="protein sequence ID" value="VDP82973.1"/>
    <property type="molecule type" value="Genomic_DNA"/>
</dbReference>
<sequence>MKQVIDKEQENGEIRRLAVRRPILKRKNLLPEVLCCCKPRPENIHICKLSSVMNADEPDSPQPGEASQSVQNCDSTENDVSLPIRAPSSSHSKFLSGCMPIHGLRRSASSPRHSSRRTIISNTRNVSVRNQNITSPVNDEANQPVEASKANISSDLWDNEGSFKWRKVRPSATIHHTNLSALKPSHLWIRHKHTSVSESSNMSQSISPLGTPLTDTTSVFRDPMLEELDAELPVPPPPPRAYPPWLKLALLKQQREHTSNPVTPTTDSSIPCSGLSRSQTCDYSTRAGSRPGLNKQKSISLENDRYGIRIYPVIQDGVKISDTHYWLLDAPQPRHVLPPCPCAESVPISSSPLNEAGDYLNVPAGVNLRRERSEPSRQALNNIHYQMVQRLLEAVPEATEAECQAVLIGAGYHYEEAMRRLKLELLRRLGYFSRSQFKRILQKVDWNLPLAMDKVRRAMHARSKSTMQSSNPSGSLSDPNSASLSPTPTTDTQTADIPQFSGTLDVLQSPTSPISTNLLDSPGVNSTSAQHLNIAHKNRAYPFRSTEPP</sequence>
<feature type="region of interest" description="Disordered" evidence="1">
    <location>
        <begin position="459"/>
        <end position="526"/>
    </location>
</feature>
<feature type="compositionally biased region" description="Polar residues" evidence="1">
    <location>
        <begin position="464"/>
        <end position="526"/>
    </location>
</feature>